<dbReference type="KEGG" id="fac:FACI_IFERC01G0195"/>
<evidence type="ECO:0000313" key="1">
    <source>
        <dbReference type="EMBL" id="AGO60175.1"/>
    </source>
</evidence>
<proteinExistence type="predicted"/>
<protein>
    <submittedName>
        <fullName evidence="1">Uncharacterized protein</fullName>
    </submittedName>
</protein>
<dbReference type="AlphaFoldDB" id="S0AQ45"/>
<organism evidence="1 2">
    <name type="scientific">Ferroplasma acidarmanus Fer1</name>
    <dbReference type="NCBI Taxonomy" id="333146"/>
    <lineage>
        <taxon>Archaea</taxon>
        <taxon>Methanobacteriati</taxon>
        <taxon>Thermoplasmatota</taxon>
        <taxon>Thermoplasmata</taxon>
        <taxon>Thermoplasmatales</taxon>
        <taxon>Ferroplasmaceae</taxon>
        <taxon>Ferroplasma</taxon>
    </lineage>
</organism>
<dbReference type="Proteomes" id="UP000014660">
    <property type="component" value="Chromosome"/>
</dbReference>
<accession>S0AQ45</accession>
<name>S0AQ45_FERAC</name>
<reference evidence="1 2" key="1">
    <citation type="journal article" date="2007" name="Proc. Natl. Acad. Sci. U.S.A.">
        <title>Genome dynamics in a natural archaeal population.</title>
        <authorList>
            <person name="Allen E.E."/>
            <person name="Tyson G.W."/>
            <person name="Whitaker R.J."/>
            <person name="Detter J.C."/>
            <person name="Richardson P.M."/>
            <person name="Banfield J.F."/>
        </authorList>
    </citation>
    <scope>NUCLEOTIDE SEQUENCE [LARGE SCALE GENOMIC DNA]</scope>
    <source>
        <strain evidence="2">fer1</strain>
    </source>
</reference>
<dbReference type="EMBL" id="CP004145">
    <property type="protein sequence ID" value="AGO60175.1"/>
    <property type="molecule type" value="Genomic_DNA"/>
</dbReference>
<dbReference type="HOGENOM" id="CLU_3263634_0_0_2"/>
<sequence length="41" mass="5036">MALHNLDWGEKSARPIKRSKRKDKKLWIEQGEYERFKEMDS</sequence>
<keyword evidence="2" id="KW-1185">Reference proteome</keyword>
<gene>
    <name evidence="1" type="ORF">FACI_IFERC00001G0195</name>
</gene>
<evidence type="ECO:0000313" key="2">
    <source>
        <dbReference type="Proteomes" id="UP000014660"/>
    </source>
</evidence>